<keyword evidence="1" id="KW-0812">Transmembrane</keyword>
<name>F6ELV6_HOYSD</name>
<feature type="transmembrane region" description="Helical" evidence="1">
    <location>
        <begin position="32"/>
        <end position="53"/>
    </location>
</feature>
<dbReference type="SUPFAM" id="SSF51230">
    <property type="entry name" value="Single hybrid motif"/>
    <property type="match status" value="1"/>
</dbReference>
<dbReference type="HOGENOM" id="CLU_1080285_0_0_11"/>
<dbReference type="KEGG" id="asd:AS9A_4304"/>
<dbReference type="eggNOG" id="COG0511">
    <property type="taxonomic scope" value="Bacteria"/>
</dbReference>
<dbReference type="InterPro" id="IPR011053">
    <property type="entry name" value="Single_hybrid_motif"/>
</dbReference>
<sequence>MRNPDLVQNLAPKVARNDGIDRFDEAALTTPIRAWIGLLACGLLAAGVLTWSLTARVDVTTSAPAVSLVDGAVYRVESAVDGYAEQSTAAVGDDVSAGDQLGVVRSVEGEEFTLIATVDGTVLAAPDQQGEAVQAGQSLYSLERTNGARQLRLFLTPPDAEQVSAGTEAVIRFPGRADIRGSVTRVGLLPLTSAEVVASLGSAALADLLVSSDSVISVWVEPVPGASLPAPDPNSEGGRVATVTLILDTTHPIGYVL</sequence>
<protein>
    <recommendedName>
        <fullName evidence="4">HlyD family efflux transporter periplasmic adaptor subunit</fullName>
    </recommendedName>
</protein>
<evidence type="ECO:0000256" key="1">
    <source>
        <dbReference type="SAM" id="Phobius"/>
    </source>
</evidence>
<dbReference type="AlphaFoldDB" id="F6ELV6"/>
<evidence type="ECO:0000313" key="3">
    <source>
        <dbReference type="Proteomes" id="UP000009235"/>
    </source>
</evidence>
<organism evidence="2 3">
    <name type="scientific">Hoyosella subflava (strain DSM 45089 / JCM 17490 / NBRC 109087 / DQS3-9A1)</name>
    <name type="common">Amycolicicoccus subflavus</name>
    <dbReference type="NCBI Taxonomy" id="443218"/>
    <lineage>
        <taxon>Bacteria</taxon>
        <taxon>Bacillati</taxon>
        <taxon>Actinomycetota</taxon>
        <taxon>Actinomycetes</taxon>
        <taxon>Mycobacteriales</taxon>
        <taxon>Hoyosellaceae</taxon>
        <taxon>Hoyosella</taxon>
    </lineage>
</organism>
<keyword evidence="1" id="KW-0472">Membrane</keyword>
<keyword evidence="3" id="KW-1185">Reference proteome</keyword>
<reference evidence="2 3" key="1">
    <citation type="journal article" date="2011" name="J. Bacteriol.">
        <title>Complete genome sequence of Amycolicicoccus subflavus DQS3-9A1T, an actinomycete isolated from crude oil-polluted soil.</title>
        <authorList>
            <person name="Cai M."/>
            <person name="Chen W.M."/>
            <person name="Nie Y."/>
            <person name="Chi C.Q."/>
            <person name="Wang Y.N."/>
            <person name="Tang Y.Q."/>
            <person name="Li G.Y."/>
            <person name="Wu X.L."/>
        </authorList>
    </citation>
    <scope>NUCLEOTIDE SEQUENCE [LARGE SCALE GENOMIC DNA]</scope>
    <source>
        <strain evidence="3">DSM 45089 / DQS3-9A1</strain>
    </source>
</reference>
<dbReference type="EMBL" id="CP002786">
    <property type="protein sequence ID" value="AEF42737.1"/>
    <property type="molecule type" value="Genomic_DNA"/>
</dbReference>
<evidence type="ECO:0008006" key="4">
    <source>
        <dbReference type="Google" id="ProtNLM"/>
    </source>
</evidence>
<evidence type="ECO:0000313" key="2">
    <source>
        <dbReference type="EMBL" id="AEF42737.1"/>
    </source>
</evidence>
<keyword evidence="1" id="KW-1133">Transmembrane helix</keyword>
<dbReference type="Proteomes" id="UP000009235">
    <property type="component" value="Chromosome"/>
</dbReference>
<dbReference type="Gene3D" id="2.40.50.100">
    <property type="match status" value="1"/>
</dbReference>
<dbReference type="STRING" id="443218.AS9A_4304"/>
<proteinExistence type="predicted"/>
<accession>F6ELV6</accession>
<gene>
    <name evidence="2" type="ordered locus">AS9A_4304</name>
</gene>